<accession>A0A927C8U6</accession>
<keyword evidence="3" id="KW-1185">Reference proteome</keyword>
<feature type="compositionally biased region" description="Basic and acidic residues" evidence="1">
    <location>
        <begin position="1"/>
        <end position="10"/>
    </location>
</feature>
<proteinExistence type="predicted"/>
<dbReference type="Proteomes" id="UP000639396">
    <property type="component" value="Unassembled WGS sequence"/>
</dbReference>
<comment type="caution">
    <text evidence="2">The sequence shown here is derived from an EMBL/GenBank/DDBJ whole genome shotgun (WGS) entry which is preliminary data.</text>
</comment>
<gene>
    <name evidence="2" type="ORF">IDH45_09325</name>
</gene>
<evidence type="ECO:0000313" key="2">
    <source>
        <dbReference type="EMBL" id="MBD2862182.1"/>
    </source>
</evidence>
<feature type="compositionally biased region" description="Polar residues" evidence="1">
    <location>
        <begin position="16"/>
        <end position="25"/>
    </location>
</feature>
<feature type="compositionally biased region" description="Basic and acidic residues" evidence="1">
    <location>
        <begin position="35"/>
        <end position="48"/>
    </location>
</feature>
<protein>
    <submittedName>
        <fullName evidence="2">Uncharacterized protein</fullName>
    </submittedName>
</protein>
<sequence length="57" mass="6256">MAKSRQHQEAHGIGQIENQLAQQTEAAEEIQGGSEADRKVIAASREQDSETEDGFED</sequence>
<evidence type="ECO:0000313" key="3">
    <source>
        <dbReference type="Proteomes" id="UP000639396"/>
    </source>
</evidence>
<reference evidence="2" key="1">
    <citation type="submission" date="2020-09" db="EMBL/GenBank/DDBJ databases">
        <title>A novel bacterium of genus Paenibacillus, isolated from South China Sea.</title>
        <authorList>
            <person name="Huang H."/>
            <person name="Mo K."/>
            <person name="Hu Y."/>
        </authorList>
    </citation>
    <scope>NUCLEOTIDE SEQUENCE</scope>
    <source>
        <strain evidence="2">IB182363</strain>
    </source>
</reference>
<name>A0A927C8U6_9BACL</name>
<organism evidence="2 3">
    <name type="scientific">Paenibacillus oceani</name>
    <dbReference type="NCBI Taxonomy" id="2772510"/>
    <lineage>
        <taxon>Bacteria</taxon>
        <taxon>Bacillati</taxon>
        <taxon>Bacillota</taxon>
        <taxon>Bacilli</taxon>
        <taxon>Bacillales</taxon>
        <taxon>Paenibacillaceae</taxon>
        <taxon>Paenibacillus</taxon>
    </lineage>
</organism>
<feature type="region of interest" description="Disordered" evidence="1">
    <location>
        <begin position="1"/>
        <end position="57"/>
    </location>
</feature>
<dbReference type="RefSeq" id="WP_190926848.1">
    <property type="nucleotide sequence ID" value="NZ_JACXJA010000009.1"/>
</dbReference>
<evidence type="ECO:0000256" key="1">
    <source>
        <dbReference type="SAM" id="MobiDB-lite"/>
    </source>
</evidence>
<dbReference type="EMBL" id="JACXJA010000009">
    <property type="protein sequence ID" value="MBD2862182.1"/>
    <property type="molecule type" value="Genomic_DNA"/>
</dbReference>
<dbReference type="AlphaFoldDB" id="A0A927C8U6"/>